<proteinExistence type="inferred from homology"/>
<dbReference type="Pfam" id="PF07282">
    <property type="entry name" value="Cas12f1-like_TNB"/>
    <property type="match status" value="1"/>
</dbReference>
<keyword evidence="2" id="KW-0815">Transposition</keyword>
<evidence type="ECO:0000313" key="10">
    <source>
        <dbReference type="EMBL" id="SMF41243.1"/>
    </source>
</evidence>
<evidence type="ECO:0000256" key="3">
    <source>
        <dbReference type="ARBA" id="ARBA00022723"/>
    </source>
</evidence>
<evidence type="ECO:0000256" key="5">
    <source>
        <dbReference type="ARBA" id="ARBA00023125"/>
    </source>
</evidence>
<dbReference type="GO" id="GO:0032196">
    <property type="term" value="P:transposition"/>
    <property type="evidence" value="ECO:0007669"/>
    <property type="project" value="UniProtKB-KW"/>
</dbReference>
<evidence type="ECO:0000256" key="2">
    <source>
        <dbReference type="ARBA" id="ARBA00022578"/>
    </source>
</evidence>
<evidence type="ECO:0000259" key="8">
    <source>
        <dbReference type="Pfam" id="PF07282"/>
    </source>
</evidence>
<comment type="similarity">
    <text evidence="1">In the C-terminal section; belongs to the transposase 35 family.</text>
</comment>
<dbReference type="GO" id="GO:0006310">
    <property type="term" value="P:DNA recombination"/>
    <property type="evidence" value="ECO:0007669"/>
    <property type="project" value="UniProtKB-KW"/>
</dbReference>
<name>A0A1X7EX17_9PROT</name>
<evidence type="ECO:0000256" key="1">
    <source>
        <dbReference type="ARBA" id="ARBA00008761"/>
    </source>
</evidence>
<evidence type="ECO:0000256" key="4">
    <source>
        <dbReference type="ARBA" id="ARBA00022833"/>
    </source>
</evidence>
<dbReference type="NCBIfam" id="NF040570">
    <property type="entry name" value="guided_TnpB"/>
    <property type="match status" value="1"/>
</dbReference>
<evidence type="ECO:0000256" key="6">
    <source>
        <dbReference type="ARBA" id="ARBA00023172"/>
    </source>
</evidence>
<dbReference type="Pfam" id="PF12323">
    <property type="entry name" value="HTH_OrfB_IS605"/>
    <property type="match status" value="1"/>
</dbReference>
<keyword evidence="3" id="KW-0479">Metal-binding</keyword>
<dbReference type="GO" id="GO:0003677">
    <property type="term" value="F:DNA binding"/>
    <property type="evidence" value="ECO:0007669"/>
    <property type="project" value="UniProtKB-KW"/>
</dbReference>
<dbReference type="Pfam" id="PF01385">
    <property type="entry name" value="OrfB_IS605"/>
    <property type="match status" value="1"/>
</dbReference>
<feature type="domain" description="Cas12f1-like TNB" evidence="8">
    <location>
        <begin position="310"/>
        <end position="376"/>
    </location>
</feature>
<gene>
    <name evidence="10" type="ORF">SAMN02982917_2032</name>
</gene>
<keyword evidence="4" id="KW-0862">Zinc</keyword>
<protein>
    <submittedName>
        <fullName evidence="10">Putative transposase</fullName>
    </submittedName>
</protein>
<evidence type="ECO:0000313" key="11">
    <source>
        <dbReference type="Proteomes" id="UP000192936"/>
    </source>
</evidence>
<dbReference type="InterPro" id="IPR021027">
    <property type="entry name" value="Transposase_put_HTH"/>
</dbReference>
<keyword evidence="6" id="KW-0233">DNA recombination</keyword>
<dbReference type="STRING" id="286727.SAMN02982917_2032"/>
<evidence type="ECO:0000259" key="9">
    <source>
        <dbReference type="Pfam" id="PF12323"/>
    </source>
</evidence>
<accession>A0A1X7EX17</accession>
<feature type="domain" description="Transposase putative helix-turn-helix" evidence="9">
    <location>
        <begin position="1"/>
        <end position="46"/>
    </location>
</feature>
<dbReference type="GO" id="GO:0046872">
    <property type="term" value="F:metal ion binding"/>
    <property type="evidence" value="ECO:0007669"/>
    <property type="project" value="UniProtKB-KW"/>
</dbReference>
<dbReference type="AlphaFoldDB" id="A0A1X7EX17"/>
<organism evidence="10 11">
    <name type="scientific">Azospirillum oryzae</name>
    <dbReference type="NCBI Taxonomy" id="286727"/>
    <lineage>
        <taxon>Bacteria</taxon>
        <taxon>Pseudomonadati</taxon>
        <taxon>Pseudomonadota</taxon>
        <taxon>Alphaproteobacteria</taxon>
        <taxon>Rhodospirillales</taxon>
        <taxon>Azospirillaceae</taxon>
        <taxon>Azospirillum</taxon>
    </lineage>
</organism>
<dbReference type="InterPro" id="IPR010095">
    <property type="entry name" value="Cas12f1-like_TNB"/>
</dbReference>
<sequence>MLLLRGYKFRLYADAAQQAQLACFAGVCRFVYNLALEQRRDWWRQFKATTGRQISYASQNRDLTLLRAEVDWIAAAPVDCLQYALRDVERAFSNFFAGRAGYPQTRKRTEQDAIRFPFARSRWTKLNAKWAVVLIPKVGEVKFRLTRDIPGTVKVVTVTRDALGWHVVFTTEIEQPIRPSDKPAIGIDRGVTRTLALSDGTFRDLPKERLNVLERRARKQARALSHKQKGSNRWAAAKRLLARTKARIARSRWHWNHERSREIATRFGFVAMEALNTKAMTASAKCTVERPGRNVRAKAGLNRAILAAGWQQFETFLGYKLAAEGGVLVTVDPCRTSQTCSCCGAIDKESRESQAVFRCVRCGHAMNADHNAAVNILRAGKQPASRSAVGRPLKREPKRAA</sequence>
<dbReference type="OrthoDB" id="7867060at2"/>
<dbReference type="EMBL" id="FXAK01000004">
    <property type="protein sequence ID" value="SMF41243.1"/>
    <property type="molecule type" value="Genomic_DNA"/>
</dbReference>
<dbReference type="RefSeq" id="WP_085084878.1">
    <property type="nucleotide sequence ID" value="NZ_FXAK01000004.1"/>
</dbReference>
<dbReference type="Proteomes" id="UP000192936">
    <property type="component" value="Unassembled WGS sequence"/>
</dbReference>
<evidence type="ECO:0000259" key="7">
    <source>
        <dbReference type="Pfam" id="PF01385"/>
    </source>
</evidence>
<keyword evidence="5" id="KW-0238">DNA-binding</keyword>
<reference evidence="10 11" key="1">
    <citation type="submission" date="2017-04" db="EMBL/GenBank/DDBJ databases">
        <authorList>
            <person name="Afonso C.L."/>
            <person name="Miller P.J."/>
            <person name="Scott M.A."/>
            <person name="Spackman E."/>
            <person name="Goraichik I."/>
            <person name="Dimitrov K.M."/>
            <person name="Suarez D.L."/>
            <person name="Swayne D.E."/>
        </authorList>
    </citation>
    <scope>NUCLEOTIDE SEQUENCE [LARGE SCALE GENOMIC DNA]</scope>
    <source>
        <strain evidence="10 11">A2P</strain>
    </source>
</reference>
<feature type="domain" description="Probable transposase IS891/IS1136/IS1341" evidence="7">
    <location>
        <begin position="172"/>
        <end position="282"/>
    </location>
</feature>
<dbReference type="InterPro" id="IPR001959">
    <property type="entry name" value="Transposase"/>
</dbReference>